<protein>
    <submittedName>
        <fullName evidence="1">Uncharacterized protein</fullName>
    </submittedName>
</protein>
<evidence type="ECO:0000313" key="2">
    <source>
        <dbReference type="Proteomes" id="UP000198935"/>
    </source>
</evidence>
<dbReference type="Proteomes" id="UP000198935">
    <property type="component" value="Unassembled WGS sequence"/>
</dbReference>
<evidence type="ECO:0000313" key="1">
    <source>
        <dbReference type="EMBL" id="SDY54005.1"/>
    </source>
</evidence>
<dbReference type="STRING" id="1503961.SAMN05421736_102215"/>
<name>A0A1H3KQR5_9BACI</name>
<dbReference type="OrthoDB" id="2867385at2"/>
<keyword evidence="2" id="KW-1185">Reference proteome</keyword>
<organism evidence="1 2">
    <name type="scientific">Evansella caseinilytica</name>
    <dbReference type="NCBI Taxonomy" id="1503961"/>
    <lineage>
        <taxon>Bacteria</taxon>
        <taxon>Bacillati</taxon>
        <taxon>Bacillota</taxon>
        <taxon>Bacilli</taxon>
        <taxon>Bacillales</taxon>
        <taxon>Bacillaceae</taxon>
        <taxon>Evansella</taxon>
    </lineage>
</organism>
<gene>
    <name evidence="1" type="ORF">SAMN05421736_102215</name>
</gene>
<dbReference type="EMBL" id="FNPI01000002">
    <property type="protein sequence ID" value="SDY54005.1"/>
    <property type="molecule type" value="Genomic_DNA"/>
</dbReference>
<sequence>MSVFPHVTAEYKKEYMFKGKDGFALTLNPEKFHHFCEGENGDISWKWIHLPMKAEGKQLNKLLLANNSEKSVNIDVLVRYEIFSDHNIPLVYFSPTREAIVLYDGSEYRIFGGISSHGNGDRFSTIPVNVEQWKKSSAFHFQPLSKQSKGWSLEFQLHLKQGAASYLYEWEFKGGELQEIEEMHTQYQRLLGNGELIY</sequence>
<proteinExistence type="predicted"/>
<reference evidence="2" key="1">
    <citation type="submission" date="2016-10" db="EMBL/GenBank/DDBJ databases">
        <authorList>
            <person name="Varghese N."/>
            <person name="Submissions S."/>
        </authorList>
    </citation>
    <scope>NUCLEOTIDE SEQUENCE [LARGE SCALE GENOMIC DNA]</scope>
    <source>
        <strain evidence="2">SP</strain>
    </source>
</reference>
<accession>A0A1H3KQR5</accession>
<dbReference type="AlphaFoldDB" id="A0A1H3KQR5"/>